<accession>A0AA37GZA4</accession>
<dbReference type="Pfam" id="PF24864">
    <property type="entry name" value="DUF7730"/>
    <property type="match status" value="1"/>
</dbReference>
<keyword evidence="4" id="KW-1185">Reference proteome</keyword>
<gene>
    <name evidence="3" type="ORF">ColLi_12933</name>
</gene>
<dbReference type="Proteomes" id="UP001055172">
    <property type="component" value="Unassembled WGS sequence"/>
</dbReference>
<dbReference type="PANTHER" id="PTHR38790">
    <property type="entry name" value="2EXR DOMAIN-CONTAINING PROTEIN-RELATED"/>
    <property type="match status" value="1"/>
</dbReference>
<organism evidence="3 4">
    <name type="scientific">Colletotrichum liriopes</name>
    <dbReference type="NCBI Taxonomy" id="708192"/>
    <lineage>
        <taxon>Eukaryota</taxon>
        <taxon>Fungi</taxon>
        <taxon>Dikarya</taxon>
        <taxon>Ascomycota</taxon>
        <taxon>Pezizomycotina</taxon>
        <taxon>Sordariomycetes</taxon>
        <taxon>Hypocreomycetidae</taxon>
        <taxon>Glomerellales</taxon>
        <taxon>Glomerellaceae</taxon>
        <taxon>Colletotrichum</taxon>
        <taxon>Colletotrichum spaethianum species complex</taxon>
    </lineage>
</organism>
<reference evidence="3 4" key="1">
    <citation type="submission" date="2021-07" db="EMBL/GenBank/DDBJ databases">
        <title>Genome data of Colletotrichum spaethianum.</title>
        <authorList>
            <person name="Utami Y.D."/>
            <person name="Hiruma K."/>
        </authorList>
    </citation>
    <scope>NUCLEOTIDE SEQUENCE [LARGE SCALE GENOMIC DNA]</scope>
    <source>
        <strain evidence="3 4">MAFF 242679</strain>
    </source>
</reference>
<name>A0AA37GZA4_9PEZI</name>
<dbReference type="PANTHER" id="PTHR38790:SF4">
    <property type="entry name" value="2EXR DOMAIN-CONTAINING PROTEIN"/>
    <property type="match status" value="1"/>
</dbReference>
<proteinExistence type="predicted"/>
<feature type="domain" description="DUF7730" evidence="2">
    <location>
        <begin position="72"/>
        <end position="159"/>
    </location>
</feature>
<comment type="caution">
    <text evidence="3">The sequence shown here is derived from an EMBL/GenBank/DDBJ whole genome shotgun (WGS) entry which is preliminary data.</text>
</comment>
<evidence type="ECO:0000313" key="3">
    <source>
        <dbReference type="EMBL" id="GJC90095.1"/>
    </source>
</evidence>
<evidence type="ECO:0000256" key="1">
    <source>
        <dbReference type="SAM" id="MobiDB-lite"/>
    </source>
</evidence>
<feature type="compositionally biased region" description="Basic and acidic residues" evidence="1">
    <location>
        <begin position="50"/>
        <end position="65"/>
    </location>
</feature>
<dbReference type="InterPro" id="IPR056632">
    <property type="entry name" value="DUF7730"/>
</dbReference>
<evidence type="ECO:0000313" key="4">
    <source>
        <dbReference type="Proteomes" id="UP001055172"/>
    </source>
</evidence>
<sequence length="272" mass="31112">MESWGTSPSRARGKPSCAFILVPPPPYSFLQLAALVGRWRRKRAGCSAADPEKRQQRADRRTTNDRWDLNRARSPLLRLPPEIRNKIYRLLLAARRIHVHHDPKTSSFHCVALRPTANPWTYKRHHVLSRGLTLLVRVCRQLYHETELLPYRECVWSWQTPGLMERYLLTERRMGVAQRRAVREVCVRGIRGFGNLSRRVRGVLGGLEVVWFWEGRDRGKGDGDGLGAGFVRLSRGGGRRLVSGDQIDAGCCLGKTATGWTMRRVIDDTTHE</sequence>
<evidence type="ECO:0000259" key="2">
    <source>
        <dbReference type="Pfam" id="PF24864"/>
    </source>
</evidence>
<feature type="region of interest" description="Disordered" evidence="1">
    <location>
        <begin position="46"/>
        <end position="65"/>
    </location>
</feature>
<protein>
    <recommendedName>
        <fullName evidence="2">DUF7730 domain-containing protein</fullName>
    </recommendedName>
</protein>
<dbReference type="EMBL" id="BPPX01000049">
    <property type="protein sequence ID" value="GJC90095.1"/>
    <property type="molecule type" value="Genomic_DNA"/>
</dbReference>
<dbReference type="AlphaFoldDB" id="A0AA37GZA4"/>